<feature type="transmembrane region" description="Helical" evidence="2">
    <location>
        <begin position="78"/>
        <end position="101"/>
    </location>
</feature>
<comment type="caution">
    <text evidence="3">The sequence shown here is derived from an EMBL/GenBank/DDBJ whole genome shotgun (WGS) entry which is preliminary data.</text>
</comment>
<reference evidence="3 4" key="1">
    <citation type="submission" date="2014-05" db="EMBL/GenBank/DDBJ databases">
        <title>Draft genome sequence of a rare smut relative, Tilletiaria anomala UBC 951.</title>
        <authorList>
            <consortium name="DOE Joint Genome Institute"/>
            <person name="Toome M."/>
            <person name="Kuo A."/>
            <person name="Henrissat B."/>
            <person name="Lipzen A."/>
            <person name="Tritt A."/>
            <person name="Yoshinaga Y."/>
            <person name="Zane M."/>
            <person name="Barry K."/>
            <person name="Grigoriev I.V."/>
            <person name="Spatafora J.W."/>
            <person name="Aimea M.C."/>
        </authorList>
    </citation>
    <scope>NUCLEOTIDE SEQUENCE [LARGE SCALE GENOMIC DNA]</scope>
    <source>
        <strain evidence="3 4">UBC 951</strain>
    </source>
</reference>
<sequence>MVPVHPRMAQALTMPLYLQPLMPTGLQAVDLEFIFGLHVVLSMVAVTSMIHPRYTLSLAILGLIVTSEPLLPSNNSRGASLLVVFTLIWFLSVPLDIFWFLSYRYATDSIAVFTLCANMCFKVVSLVSCSSLLVQLGLVDESTAAGTSTGAGDRGDSGLSSSSHPQVWNRSAGSSSGGVGNSFGRSAEQARDGPPTGNIPGGYRDDDAQAQEESVVFVGEEDAIPVSSTTTLFDSTAAGGPTPPSLANSAPKQSQQHPAGYHTLE</sequence>
<feature type="transmembrane region" description="Helical" evidence="2">
    <location>
        <begin position="54"/>
        <end position="72"/>
    </location>
</feature>
<dbReference type="AlphaFoldDB" id="A0A066VBR5"/>
<feature type="compositionally biased region" description="Polar residues" evidence="1">
    <location>
        <begin position="245"/>
        <end position="257"/>
    </location>
</feature>
<evidence type="ECO:0000256" key="2">
    <source>
        <dbReference type="SAM" id="Phobius"/>
    </source>
</evidence>
<dbReference type="RefSeq" id="XP_013239983.1">
    <property type="nucleotide sequence ID" value="XM_013384529.1"/>
</dbReference>
<evidence type="ECO:0000256" key="1">
    <source>
        <dbReference type="SAM" id="MobiDB-lite"/>
    </source>
</evidence>
<keyword evidence="2" id="KW-0812">Transmembrane</keyword>
<feature type="region of interest" description="Disordered" evidence="1">
    <location>
        <begin position="145"/>
        <end position="206"/>
    </location>
</feature>
<dbReference type="Proteomes" id="UP000027361">
    <property type="component" value="Unassembled WGS sequence"/>
</dbReference>
<protein>
    <submittedName>
        <fullName evidence="3">Uncharacterized protein</fullName>
    </submittedName>
</protein>
<dbReference type="EMBL" id="JMSN01000177">
    <property type="protein sequence ID" value="KDN36204.1"/>
    <property type="molecule type" value="Genomic_DNA"/>
</dbReference>
<gene>
    <name evidence="3" type="ORF">K437DRAFT_276856</name>
</gene>
<name>A0A066VBR5_TILAU</name>
<dbReference type="HOGENOM" id="CLU_1050468_0_0_1"/>
<keyword evidence="2" id="KW-0472">Membrane</keyword>
<keyword evidence="4" id="KW-1185">Reference proteome</keyword>
<accession>A0A066VBR5</accession>
<dbReference type="GeneID" id="25266771"/>
<evidence type="ECO:0000313" key="3">
    <source>
        <dbReference type="EMBL" id="KDN36204.1"/>
    </source>
</evidence>
<proteinExistence type="predicted"/>
<keyword evidence="2" id="KW-1133">Transmembrane helix</keyword>
<organism evidence="3 4">
    <name type="scientific">Tilletiaria anomala (strain ATCC 24038 / CBS 436.72 / UBC 951)</name>
    <dbReference type="NCBI Taxonomy" id="1037660"/>
    <lineage>
        <taxon>Eukaryota</taxon>
        <taxon>Fungi</taxon>
        <taxon>Dikarya</taxon>
        <taxon>Basidiomycota</taxon>
        <taxon>Ustilaginomycotina</taxon>
        <taxon>Exobasidiomycetes</taxon>
        <taxon>Georgefischeriales</taxon>
        <taxon>Tilletiariaceae</taxon>
        <taxon>Tilletiaria</taxon>
    </lineage>
</organism>
<feature type="transmembrane region" description="Helical" evidence="2">
    <location>
        <begin position="25"/>
        <end position="47"/>
    </location>
</feature>
<evidence type="ECO:0000313" key="4">
    <source>
        <dbReference type="Proteomes" id="UP000027361"/>
    </source>
</evidence>
<dbReference type="InParanoid" id="A0A066VBR5"/>
<feature type="region of interest" description="Disordered" evidence="1">
    <location>
        <begin position="219"/>
        <end position="265"/>
    </location>
</feature>